<dbReference type="EMBL" id="JAVREL010000028">
    <property type="protein sequence ID" value="MDT0347131.1"/>
    <property type="molecule type" value="Genomic_DNA"/>
</dbReference>
<comment type="caution">
    <text evidence="1">The sequence shown here is derived from an EMBL/GenBank/DDBJ whole genome shotgun (WGS) entry which is preliminary data.</text>
</comment>
<reference evidence="2" key="1">
    <citation type="submission" date="2023-07" db="EMBL/GenBank/DDBJ databases">
        <title>30 novel species of actinomycetes from the DSMZ collection.</title>
        <authorList>
            <person name="Nouioui I."/>
        </authorList>
    </citation>
    <scope>NUCLEOTIDE SEQUENCE [LARGE SCALE GENOMIC DNA]</scope>
    <source>
        <strain evidence="2">DSM 44938</strain>
    </source>
</reference>
<evidence type="ECO:0000313" key="2">
    <source>
        <dbReference type="Proteomes" id="UP001183246"/>
    </source>
</evidence>
<sequence length="237" mass="26915">MRSPTPIEQRLLTAQRELRDCPHLTVDRSVTGELGQIFEKTPAMFGYLPEWDGVVLSPQLCVNSPRIGELANCWRSAPHSGLPELGGEFRITDLFSAVNKRPPDLIPAGWPGAQLCAELRVIDDTPLTAAGRLAAIRIQRHTDPLEVWYYDMDMNEIEGWNGQLVRLELTYPQYVEQLALTRGTHGWQYLFTAEVPFGDPYFKDIRTGLAAMLDHFPGLFPAWDFTDLRRRFAARFA</sequence>
<gene>
    <name evidence="1" type="ORF">RM590_31810</name>
</gene>
<dbReference type="Proteomes" id="UP001183246">
    <property type="component" value="Unassembled WGS sequence"/>
</dbReference>
<accession>A0ABU2N041</accession>
<organism evidence="1 2">
    <name type="scientific">Streptomyces litchfieldiae</name>
    <dbReference type="NCBI Taxonomy" id="3075543"/>
    <lineage>
        <taxon>Bacteria</taxon>
        <taxon>Bacillati</taxon>
        <taxon>Actinomycetota</taxon>
        <taxon>Actinomycetes</taxon>
        <taxon>Kitasatosporales</taxon>
        <taxon>Streptomycetaceae</taxon>
        <taxon>Streptomyces</taxon>
    </lineage>
</organism>
<proteinExistence type="predicted"/>
<keyword evidence="2" id="KW-1185">Reference proteome</keyword>
<evidence type="ECO:0000313" key="1">
    <source>
        <dbReference type="EMBL" id="MDT0347131.1"/>
    </source>
</evidence>
<dbReference type="RefSeq" id="WP_311708257.1">
    <property type="nucleotide sequence ID" value="NZ_JAVREL010000028.1"/>
</dbReference>
<name>A0ABU2N041_9ACTN</name>
<protein>
    <submittedName>
        <fullName evidence="1">Uncharacterized protein</fullName>
    </submittedName>
</protein>